<dbReference type="Proteomes" id="UP000326268">
    <property type="component" value="Unassembled WGS sequence"/>
</dbReference>
<dbReference type="RefSeq" id="XP_031922193.1">
    <property type="nucleotide sequence ID" value="XM_032073474.1"/>
</dbReference>
<protein>
    <recommendedName>
        <fullName evidence="3">Aminoglycoside phosphotransferase domain-containing protein</fullName>
    </recommendedName>
</protein>
<evidence type="ECO:0000313" key="1">
    <source>
        <dbReference type="EMBL" id="KAE8359112.1"/>
    </source>
</evidence>
<organism evidence="1 2">
    <name type="scientific">Aspergillus caelatus</name>
    <dbReference type="NCBI Taxonomy" id="61420"/>
    <lineage>
        <taxon>Eukaryota</taxon>
        <taxon>Fungi</taxon>
        <taxon>Dikarya</taxon>
        <taxon>Ascomycota</taxon>
        <taxon>Pezizomycotina</taxon>
        <taxon>Eurotiomycetes</taxon>
        <taxon>Eurotiomycetidae</taxon>
        <taxon>Eurotiales</taxon>
        <taxon>Aspergillaceae</taxon>
        <taxon>Aspergillus</taxon>
        <taxon>Aspergillus subgen. Circumdati</taxon>
    </lineage>
</organism>
<dbReference type="OrthoDB" id="4207132at2759"/>
<evidence type="ECO:0000313" key="2">
    <source>
        <dbReference type="Proteomes" id="UP000326268"/>
    </source>
</evidence>
<sequence length="143" mass="16656">MEKLPGLNLERAFSEFQLAKRNRVRIVFAKAIREFYSFKLSHHDPARRNIIWDEGTERCFIVDLEDVDELDHPVFSPPRFDPWSDFRVWELCSGELDPDEANYDQMVPGPQEEIEDTDEALYALAARTKHISKCSDNLAAKLN</sequence>
<accession>A0A5N6ZNB3</accession>
<proteinExistence type="predicted"/>
<dbReference type="InterPro" id="IPR011009">
    <property type="entry name" value="Kinase-like_dom_sf"/>
</dbReference>
<keyword evidence="2" id="KW-1185">Reference proteome</keyword>
<dbReference type="EMBL" id="ML737846">
    <property type="protein sequence ID" value="KAE8359112.1"/>
    <property type="molecule type" value="Genomic_DNA"/>
</dbReference>
<dbReference type="GeneID" id="43657920"/>
<dbReference type="Gene3D" id="1.10.510.10">
    <property type="entry name" value="Transferase(Phosphotransferase) domain 1"/>
    <property type="match status" value="1"/>
</dbReference>
<evidence type="ECO:0008006" key="3">
    <source>
        <dbReference type="Google" id="ProtNLM"/>
    </source>
</evidence>
<dbReference type="AlphaFoldDB" id="A0A5N6ZNB3"/>
<reference evidence="1 2" key="1">
    <citation type="submission" date="2019-04" db="EMBL/GenBank/DDBJ databases">
        <title>Friends and foes A comparative genomics studyof 23 Aspergillus species from section Flavi.</title>
        <authorList>
            <consortium name="DOE Joint Genome Institute"/>
            <person name="Kjaerbolling I."/>
            <person name="Vesth T."/>
            <person name="Frisvad J.C."/>
            <person name="Nybo J.L."/>
            <person name="Theobald S."/>
            <person name="Kildgaard S."/>
            <person name="Isbrandt T."/>
            <person name="Kuo A."/>
            <person name="Sato A."/>
            <person name="Lyhne E.K."/>
            <person name="Kogle M.E."/>
            <person name="Wiebenga A."/>
            <person name="Kun R.S."/>
            <person name="Lubbers R.J."/>
            <person name="Makela M.R."/>
            <person name="Barry K."/>
            <person name="Chovatia M."/>
            <person name="Clum A."/>
            <person name="Daum C."/>
            <person name="Haridas S."/>
            <person name="He G."/>
            <person name="LaButti K."/>
            <person name="Lipzen A."/>
            <person name="Mondo S."/>
            <person name="Riley R."/>
            <person name="Salamov A."/>
            <person name="Simmons B.A."/>
            <person name="Magnuson J.K."/>
            <person name="Henrissat B."/>
            <person name="Mortensen U.H."/>
            <person name="Larsen T.O."/>
            <person name="Devries R.P."/>
            <person name="Grigoriev I.V."/>
            <person name="Machida M."/>
            <person name="Baker S.E."/>
            <person name="Andersen M.R."/>
        </authorList>
    </citation>
    <scope>NUCLEOTIDE SEQUENCE [LARGE SCALE GENOMIC DNA]</scope>
    <source>
        <strain evidence="1 2">CBS 763.97</strain>
    </source>
</reference>
<name>A0A5N6ZNB3_9EURO</name>
<dbReference type="SUPFAM" id="SSF56112">
    <property type="entry name" value="Protein kinase-like (PK-like)"/>
    <property type="match status" value="1"/>
</dbReference>
<gene>
    <name evidence="1" type="ORF">BDV27DRAFT_162951</name>
</gene>